<name>A0A0R3SYQ3_HYMDI</name>
<evidence type="ECO:0000313" key="2">
    <source>
        <dbReference type="EMBL" id="VDL64264.1"/>
    </source>
</evidence>
<reference evidence="2 3" key="2">
    <citation type="submission" date="2018-11" db="EMBL/GenBank/DDBJ databases">
        <authorList>
            <consortium name="Pathogen Informatics"/>
        </authorList>
    </citation>
    <scope>NUCLEOTIDE SEQUENCE [LARGE SCALE GENOMIC DNA]</scope>
</reference>
<dbReference type="OrthoDB" id="9942861at2759"/>
<dbReference type="STRING" id="6216.A0A0R3SYQ3"/>
<feature type="compositionally biased region" description="Polar residues" evidence="1">
    <location>
        <begin position="260"/>
        <end position="271"/>
    </location>
</feature>
<organism evidence="4">
    <name type="scientific">Hymenolepis diminuta</name>
    <name type="common">Rat tapeworm</name>
    <dbReference type="NCBI Taxonomy" id="6216"/>
    <lineage>
        <taxon>Eukaryota</taxon>
        <taxon>Metazoa</taxon>
        <taxon>Spiralia</taxon>
        <taxon>Lophotrochozoa</taxon>
        <taxon>Platyhelminthes</taxon>
        <taxon>Cestoda</taxon>
        <taxon>Eucestoda</taxon>
        <taxon>Cyclophyllidea</taxon>
        <taxon>Hymenolepididae</taxon>
        <taxon>Hymenolepis</taxon>
    </lineage>
</organism>
<reference evidence="4" key="1">
    <citation type="submission" date="2017-02" db="UniProtKB">
        <authorList>
            <consortium name="WormBaseParasite"/>
        </authorList>
    </citation>
    <scope>IDENTIFICATION</scope>
</reference>
<evidence type="ECO:0000313" key="3">
    <source>
        <dbReference type="Proteomes" id="UP000274504"/>
    </source>
</evidence>
<dbReference type="EMBL" id="UYSG01012074">
    <property type="protein sequence ID" value="VDL64264.1"/>
    <property type="molecule type" value="Genomic_DNA"/>
</dbReference>
<evidence type="ECO:0000256" key="1">
    <source>
        <dbReference type="SAM" id="MobiDB-lite"/>
    </source>
</evidence>
<feature type="compositionally biased region" description="Acidic residues" evidence="1">
    <location>
        <begin position="178"/>
        <end position="193"/>
    </location>
</feature>
<dbReference type="WBParaSite" id="HDID_0001089801-mRNA-1">
    <property type="protein sequence ID" value="HDID_0001089801-mRNA-1"/>
    <property type="gene ID" value="HDID_0001089801"/>
</dbReference>
<feature type="compositionally biased region" description="Polar residues" evidence="1">
    <location>
        <begin position="199"/>
        <end position="208"/>
    </location>
</feature>
<feature type="compositionally biased region" description="Polar residues" evidence="1">
    <location>
        <begin position="241"/>
        <end position="253"/>
    </location>
</feature>
<evidence type="ECO:0000313" key="4">
    <source>
        <dbReference type="WBParaSite" id="HDID_0001089801-mRNA-1"/>
    </source>
</evidence>
<dbReference type="AlphaFoldDB" id="A0A0R3SYQ3"/>
<dbReference type="Proteomes" id="UP000274504">
    <property type="component" value="Unassembled WGS sequence"/>
</dbReference>
<feature type="region of interest" description="Disordered" evidence="1">
    <location>
        <begin position="164"/>
        <end position="306"/>
    </location>
</feature>
<sequence length="306" mass="32901">MGIYDSNEDLAAASLSGLAHLAHLLGTGLVMSHFQSLGAQMESRSFLTPTPLSDVDKASLPLYTTLTTAPAKKPLVYTASKRPWRWTRTSFFPDSAPKANRQAREPPAETPIGNGSTGKTSRLADMAMLSANYVPMPAPVKRAPNVGPPIVKKYALYYSNSTATPSHSPVVVTPNVVDDGDDQWNDWTSDTEDEKLANKMTSSFSVKSPQPPALSKEEEELREREAQVEALLAELEPKITPRSSITSPSQSTPDLGGPASESTPLTPTSASLRYKVENFSGDLSSGKKEGGDGDEGDGWNVDDEDF</sequence>
<feature type="region of interest" description="Disordered" evidence="1">
    <location>
        <begin position="89"/>
        <end position="120"/>
    </location>
</feature>
<accession>A0A0R3SYQ3</accession>
<feature type="compositionally biased region" description="Acidic residues" evidence="1">
    <location>
        <begin position="292"/>
        <end position="306"/>
    </location>
</feature>
<protein>
    <submittedName>
        <fullName evidence="4">DASH complex subunit ASK1</fullName>
    </submittedName>
</protein>
<gene>
    <name evidence="2" type="ORF">HDID_LOCUS10896</name>
</gene>
<feature type="compositionally biased region" description="Basic and acidic residues" evidence="1">
    <location>
        <begin position="215"/>
        <end position="227"/>
    </location>
</feature>
<proteinExistence type="predicted"/>